<dbReference type="InterPro" id="IPR001387">
    <property type="entry name" value="Cro/C1-type_HTH"/>
</dbReference>
<accession>A0ABV7IJ78</accession>
<evidence type="ECO:0000313" key="2">
    <source>
        <dbReference type="EMBL" id="MFC3168712.1"/>
    </source>
</evidence>
<gene>
    <name evidence="2" type="ORF">ACFOD7_11695</name>
</gene>
<evidence type="ECO:0000313" key="3">
    <source>
        <dbReference type="Proteomes" id="UP001595557"/>
    </source>
</evidence>
<proteinExistence type="predicted"/>
<keyword evidence="1" id="KW-0175">Coiled coil</keyword>
<dbReference type="Proteomes" id="UP001595557">
    <property type="component" value="Unassembled WGS sequence"/>
</dbReference>
<dbReference type="InterPro" id="IPR010982">
    <property type="entry name" value="Lambda_DNA-bd_dom_sf"/>
</dbReference>
<evidence type="ECO:0008006" key="4">
    <source>
        <dbReference type="Google" id="ProtNLM"/>
    </source>
</evidence>
<reference evidence="3" key="1">
    <citation type="journal article" date="2019" name="Int. J. Syst. Evol. Microbiol.">
        <title>The Global Catalogue of Microorganisms (GCM) 10K type strain sequencing project: providing services to taxonomists for standard genome sequencing and annotation.</title>
        <authorList>
            <consortium name="The Broad Institute Genomics Platform"/>
            <consortium name="The Broad Institute Genome Sequencing Center for Infectious Disease"/>
            <person name="Wu L."/>
            <person name="Ma J."/>
        </authorList>
    </citation>
    <scope>NUCLEOTIDE SEQUENCE [LARGE SCALE GENOMIC DNA]</scope>
    <source>
        <strain evidence="3">KCTC 52239</strain>
    </source>
</reference>
<comment type="caution">
    <text evidence="2">The sequence shown here is derived from an EMBL/GenBank/DDBJ whole genome shotgun (WGS) entry which is preliminary data.</text>
</comment>
<protein>
    <recommendedName>
        <fullName evidence="4">HTH cro/C1-type domain-containing protein</fullName>
    </recommendedName>
</protein>
<dbReference type="Gene3D" id="1.10.260.40">
    <property type="entry name" value="lambda repressor-like DNA-binding domains"/>
    <property type="match status" value="1"/>
</dbReference>
<evidence type="ECO:0000256" key="1">
    <source>
        <dbReference type="SAM" id="Coils"/>
    </source>
</evidence>
<organism evidence="2 3">
    <name type="scientific">Paracoccus fontiphilus</name>
    <dbReference type="NCBI Taxonomy" id="1815556"/>
    <lineage>
        <taxon>Bacteria</taxon>
        <taxon>Pseudomonadati</taxon>
        <taxon>Pseudomonadota</taxon>
        <taxon>Alphaproteobacteria</taxon>
        <taxon>Rhodobacterales</taxon>
        <taxon>Paracoccaceae</taxon>
        <taxon>Paracoccus</taxon>
    </lineage>
</organism>
<dbReference type="RefSeq" id="WP_207471089.1">
    <property type="nucleotide sequence ID" value="NZ_JAFNAW010000061.1"/>
</dbReference>
<dbReference type="CDD" id="cd00093">
    <property type="entry name" value="HTH_XRE"/>
    <property type="match status" value="1"/>
</dbReference>
<dbReference type="EMBL" id="JBHRTE010000046">
    <property type="protein sequence ID" value="MFC3168712.1"/>
    <property type="molecule type" value="Genomic_DNA"/>
</dbReference>
<name>A0ABV7IJ78_9RHOB</name>
<keyword evidence="3" id="KW-1185">Reference proteome</keyword>
<feature type="coiled-coil region" evidence="1">
    <location>
        <begin position="172"/>
        <end position="206"/>
    </location>
</feature>
<sequence>MNDEKLLATMKAAQAAGWWIIGADAAGVEVGCYDCGGTCYVPIGGEIPALDRHAVSEGISSGREACALLAAQRETIGVSAEDLSALLGQPPNWVRRYENPDAARSPGTTDFLEWAALLGVEVHLVPTTMPSTTLRWISMTRQKLPARRRRFEIERKRDAQLRQGGDPLEAEKARLTRQQEFLDRQLAQVEEQMRAKAKTCDHAAEQSGQTVTGLNPL</sequence>
<dbReference type="SUPFAM" id="SSF47413">
    <property type="entry name" value="lambda repressor-like DNA-binding domains"/>
    <property type="match status" value="1"/>
</dbReference>